<dbReference type="AlphaFoldDB" id="A0A9P9A018"/>
<dbReference type="Proteomes" id="UP000758603">
    <property type="component" value="Unassembled WGS sequence"/>
</dbReference>
<dbReference type="GeneID" id="70124108"/>
<organism evidence="1 2">
    <name type="scientific">Truncatella angustata</name>
    <dbReference type="NCBI Taxonomy" id="152316"/>
    <lineage>
        <taxon>Eukaryota</taxon>
        <taxon>Fungi</taxon>
        <taxon>Dikarya</taxon>
        <taxon>Ascomycota</taxon>
        <taxon>Pezizomycotina</taxon>
        <taxon>Sordariomycetes</taxon>
        <taxon>Xylariomycetidae</taxon>
        <taxon>Amphisphaeriales</taxon>
        <taxon>Sporocadaceae</taxon>
        <taxon>Truncatella</taxon>
    </lineage>
</organism>
<dbReference type="EMBL" id="JAGPXC010000002">
    <property type="protein sequence ID" value="KAH6656808.1"/>
    <property type="molecule type" value="Genomic_DNA"/>
</dbReference>
<proteinExistence type="predicted"/>
<gene>
    <name evidence="1" type="ORF">BKA67DRAFT_169705</name>
</gene>
<reference evidence="1" key="1">
    <citation type="journal article" date="2021" name="Nat. Commun.">
        <title>Genetic determinants of endophytism in the Arabidopsis root mycobiome.</title>
        <authorList>
            <person name="Mesny F."/>
            <person name="Miyauchi S."/>
            <person name="Thiergart T."/>
            <person name="Pickel B."/>
            <person name="Atanasova L."/>
            <person name="Karlsson M."/>
            <person name="Huettel B."/>
            <person name="Barry K.W."/>
            <person name="Haridas S."/>
            <person name="Chen C."/>
            <person name="Bauer D."/>
            <person name="Andreopoulos W."/>
            <person name="Pangilinan J."/>
            <person name="LaButti K."/>
            <person name="Riley R."/>
            <person name="Lipzen A."/>
            <person name="Clum A."/>
            <person name="Drula E."/>
            <person name="Henrissat B."/>
            <person name="Kohler A."/>
            <person name="Grigoriev I.V."/>
            <person name="Martin F.M."/>
            <person name="Hacquard S."/>
        </authorList>
    </citation>
    <scope>NUCLEOTIDE SEQUENCE</scope>
    <source>
        <strain evidence="1">MPI-SDFR-AT-0073</strain>
    </source>
</reference>
<accession>A0A9P9A018</accession>
<dbReference type="OrthoDB" id="5229017at2759"/>
<evidence type="ECO:0000313" key="1">
    <source>
        <dbReference type="EMBL" id="KAH6656808.1"/>
    </source>
</evidence>
<sequence>MECHQKQFHQSLSNEFETVLRRQQNVLVRYCGHIPRNYQYKDGVQQVFLILREHLGDENLDLAGGVLYELIEIECEHTHDSGAAFQRWRHDHMTRYFDLELPHVPHMTTITLSVVPTKKLIQWRAEHPDRYPFVLSDSKPPEERISVEHSCIRNRKPWLIENTFYVSSQTTGTLPLSSPNPREFHEMQWQPQNRSVGRLVHEKEISIANSDHCSVCTPPGMATTKSSMGKPFRISRSSLINKLADKIYRDKKEPVSEQHRRS</sequence>
<comment type="caution">
    <text evidence="1">The sequence shown here is derived from an EMBL/GenBank/DDBJ whole genome shotgun (WGS) entry which is preliminary data.</text>
</comment>
<protein>
    <submittedName>
        <fullName evidence="1">Uncharacterized protein</fullName>
    </submittedName>
</protein>
<keyword evidence="2" id="KW-1185">Reference proteome</keyword>
<evidence type="ECO:0000313" key="2">
    <source>
        <dbReference type="Proteomes" id="UP000758603"/>
    </source>
</evidence>
<dbReference type="RefSeq" id="XP_045961042.1">
    <property type="nucleotide sequence ID" value="XM_046095215.1"/>
</dbReference>
<name>A0A9P9A018_9PEZI</name>